<dbReference type="InterPro" id="IPR001810">
    <property type="entry name" value="F-box_dom"/>
</dbReference>
<evidence type="ECO:0000313" key="3">
    <source>
        <dbReference type="Proteomes" id="UP000183567"/>
    </source>
</evidence>
<dbReference type="AlphaFoldDB" id="A0A1J8QT35"/>
<name>A0A1J8QT35_9AGAM</name>
<dbReference type="Proteomes" id="UP000183567">
    <property type="component" value="Unassembled WGS sequence"/>
</dbReference>
<evidence type="ECO:0000313" key="2">
    <source>
        <dbReference type="EMBL" id="OJA16593.1"/>
    </source>
</evidence>
<accession>A0A1J8QT35</accession>
<feature type="domain" description="F-box" evidence="1">
    <location>
        <begin position="7"/>
        <end position="58"/>
    </location>
</feature>
<dbReference type="STRING" id="180088.A0A1J8QT35"/>
<gene>
    <name evidence="2" type="ORF">AZE42_08511</name>
</gene>
<keyword evidence="3" id="KW-1185">Reference proteome</keyword>
<reference evidence="2 3" key="1">
    <citation type="submission" date="2016-03" db="EMBL/GenBank/DDBJ databases">
        <title>Comparative genomics of the ectomycorrhizal sister species Rhizopogon vinicolor and Rhizopogon vesiculosus (Basidiomycota: Boletales) reveals a divergence of the mating type B locus.</title>
        <authorList>
            <person name="Mujic A.B."/>
            <person name="Kuo A."/>
            <person name="Tritt A."/>
            <person name="Lipzen A."/>
            <person name="Chen C."/>
            <person name="Johnson J."/>
            <person name="Sharma A."/>
            <person name="Barry K."/>
            <person name="Grigoriev I.V."/>
            <person name="Spatafora J.W."/>
        </authorList>
    </citation>
    <scope>NUCLEOTIDE SEQUENCE [LARGE SCALE GENOMIC DNA]</scope>
    <source>
        <strain evidence="2 3">AM-OR11-056</strain>
    </source>
</reference>
<dbReference type="OrthoDB" id="2603857at2759"/>
<dbReference type="SUPFAM" id="SSF81383">
    <property type="entry name" value="F-box domain"/>
    <property type="match status" value="1"/>
</dbReference>
<proteinExistence type="predicted"/>
<dbReference type="Gene3D" id="1.20.1280.50">
    <property type="match status" value="1"/>
</dbReference>
<dbReference type="EMBL" id="LVVM01002499">
    <property type="protein sequence ID" value="OJA16593.1"/>
    <property type="molecule type" value="Genomic_DNA"/>
</dbReference>
<dbReference type="InterPro" id="IPR036047">
    <property type="entry name" value="F-box-like_dom_sf"/>
</dbReference>
<dbReference type="Pfam" id="PF12937">
    <property type="entry name" value="F-box-like"/>
    <property type="match status" value="1"/>
</dbReference>
<organism evidence="2 3">
    <name type="scientific">Rhizopogon vesiculosus</name>
    <dbReference type="NCBI Taxonomy" id="180088"/>
    <lineage>
        <taxon>Eukaryota</taxon>
        <taxon>Fungi</taxon>
        <taxon>Dikarya</taxon>
        <taxon>Basidiomycota</taxon>
        <taxon>Agaricomycotina</taxon>
        <taxon>Agaricomycetes</taxon>
        <taxon>Agaricomycetidae</taxon>
        <taxon>Boletales</taxon>
        <taxon>Suillineae</taxon>
        <taxon>Rhizopogonaceae</taxon>
        <taxon>Rhizopogon</taxon>
    </lineage>
</organism>
<sequence>MNDPYHINCLPAELLLSIFRLTETRGRPHGLPGLVIASHVCRRWRYLTLQTHSLWTVMSISNKEKDYAHHACVWLERSGALPVDITVYWDSALVERRAEATLFPIDDAAPWADETSQYVRRSYMEYERFRELERQSLMRELDRHKHRWRSFKWSVTSVVSEENADADVLSFVFNLYGDGPSIAVFQAVVAILHISPPKEVLLSYKAKNKSVIALVCLVILAGST</sequence>
<protein>
    <recommendedName>
        <fullName evidence="1">F-box domain-containing protein</fullName>
    </recommendedName>
</protein>
<comment type="caution">
    <text evidence="2">The sequence shown here is derived from an EMBL/GenBank/DDBJ whole genome shotgun (WGS) entry which is preliminary data.</text>
</comment>
<evidence type="ECO:0000259" key="1">
    <source>
        <dbReference type="Pfam" id="PF12937"/>
    </source>
</evidence>